<feature type="domain" description="Response regulatory" evidence="2">
    <location>
        <begin position="39"/>
        <end position="154"/>
    </location>
</feature>
<dbReference type="CDD" id="cd17546">
    <property type="entry name" value="REC_hyHK_CKI1_RcsC-like"/>
    <property type="match status" value="1"/>
</dbReference>
<evidence type="ECO:0000256" key="1">
    <source>
        <dbReference type="PROSITE-ProRule" id="PRU00169"/>
    </source>
</evidence>
<dbReference type="Pfam" id="PF00072">
    <property type="entry name" value="Response_reg"/>
    <property type="match status" value="1"/>
</dbReference>
<dbReference type="PROSITE" id="PS50110">
    <property type="entry name" value="RESPONSE_REGULATORY"/>
    <property type="match status" value="1"/>
</dbReference>
<evidence type="ECO:0000313" key="3">
    <source>
        <dbReference type="EMBL" id="KAG8489582.1"/>
    </source>
</evidence>
<dbReference type="Proteomes" id="UP000701853">
    <property type="component" value="Chromosome 7"/>
</dbReference>
<keyword evidence="1" id="KW-0597">Phosphoprotein</keyword>
<accession>A0A8J5YWT0</accession>
<dbReference type="EMBL" id="JAHUZN010000007">
    <property type="protein sequence ID" value="KAG8489582.1"/>
    <property type="molecule type" value="Genomic_DNA"/>
</dbReference>
<sequence length="168" mass="18618">MAPTLPSNDQASDQDNWDNGRLARKRQLLTEIVLRNRLTALVVDGDTTCRVLEQLLLRSYGVQTQGVDNGRDAVAFIASGVKFDLIIIDMILPVLNGLEATRQIRDMGVHCKMLGVTVCSGESERQAFLAAGVDVFIEKPLDPEHLVPILRELDGQLFVESGPLVMYW</sequence>
<gene>
    <name evidence="3" type="ORF">CXB51_017793</name>
</gene>
<proteinExistence type="predicted"/>
<organism evidence="3 4">
    <name type="scientific">Gossypium anomalum</name>
    <dbReference type="NCBI Taxonomy" id="47600"/>
    <lineage>
        <taxon>Eukaryota</taxon>
        <taxon>Viridiplantae</taxon>
        <taxon>Streptophyta</taxon>
        <taxon>Embryophyta</taxon>
        <taxon>Tracheophyta</taxon>
        <taxon>Spermatophyta</taxon>
        <taxon>Magnoliopsida</taxon>
        <taxon>eudicotyledons</taxon>
        <taxon>Gunneridae</taxon>
        <taxon>Pentapetalae</taxon>
        <taxon>rosids</taxon>
        <taxon>malvids</taxon>
        <taxon>Malvales</taxon>
        <taxon>Malvaceae</taxon>
        <taxon>Malvoideae</taxon>
        <taxon>Gossypium</taxon>
    </lineage>
</organism>
<dbReference type="InterPro" id="IPR011006">
    <property type="entry name" value="CheY-like_superfamily"/>
</dbReference>
<name>A0A8J5YWT0_9ROSI</name>
<protein>
    <recommendedName>
        <fullName evidence="2">Response regulatory domain-containing protein</fullName>
    </recommendedName>
</protein>
<dbReference type="AlphaFoldDB" id="A0A8J5YWT0"/>
<dbReference type="SUPFAM" id="SSF52172">
    <property type="entry name" value="CheY-like"/>
    <property type="match status" value="1"/>
</dbReference>
<dbReference type="OrthoDB" id="21225at2759"/>
<evidence type="ECO:0000313" key="4">
    <source>
        <dbReference type="Proteomes" id="UP000701853"/>
    </source>
</evidence>
<dbReference type="InterPro" id="IPR052048">
    <property type="entry name" value="ST_Response_Regulator"/>
</dbReference>
<dbReference type="InterPro" id="IPR001789">
    <property type="entry name" value="Sig_transdc_resp-reg_receiver"/>
</dbReference>
<dbReference type="PANTHER" id="PTHR43228">
    <property type="entry name" value="TWO-COMPONENT RESPONSE REGULATOR"/>
    <property type="match status" value="1"/>
</dbReference>
<evidence type="ECO:0000259" key="2">
    <source>
        <dbReference type="PROSITE" id="PS50110"/>
    </source>
</evidence>
<comment type="caution">
    <text evidence="3">The sequence shown here is derived from an EMBL/GenBank/DDBJ whole genome shotgun (WGS) entry which is preliminary data.</text>
</comment>
<dbReference type="SMART" id="SM00448">
    <property type="entry name" value="REC"/>
    <property type="match status" value="1"/>
</dbReference>
<feature type="modified residue" description="4-aspartylphosphate" evidence="1">
    <location>
        <position position="89"/>
    </location>
</feature>
<dbReference type="GO" id="GO:0000160">
    <property type="term" value="P:phosphorelay signal transduction system"/>
    <property type="evidence" value="ECO:0007669"/>
    <property type="project" value="InterPro"/>
</dbReference>
<dbReference type="PANTHER" id="PTHR43228:SF17">
    <property type="entry name" value="HISTIDINE KINASE RESPONSE REGULATOR AND TRANSCRIPTION FACTOR RR-A-TYPE FAMILY-RELATED"/>
    <property type="match status" value="1"/>
</dbReference>
<keyword evidence="4" id="KW-1185">Reference proteome</keyword>
<reference evidence="3 4" key="1">
    <citation type="journal article" date="2021" name="bioRxiv">
        <title>The Gossypium anomalum genome as a resource for cotton improvement and evolutionary analysis of hybrid incompatibility.</title>
        <authorList>
            <person name="Grover C.E."/>
            <person name="Yuan D."/>
            <person name="Arick M.A."/>
            <person name="Miller E.R."/>
            <person name="Hu G."/>
            <person name="Peterson D.G."/>
            <person name="Wendel J.F."/>
            <person name="Udall J.A."/>
        </authorList>
    </citation>
    <scope>NUCLEOTIDE SEQUENCE [LARGE SCALE GENOMIC DNA]</scope>
    <source>
        <strain evidence="3">JFW-Udall</strain>
        <tissue evidence="3">Leaf</tissue>
    </source>
</reference>
<dbReference type="Gene3D" id="3.40.50.2300">
    <property type="match status" value="1"/>
</dbReference>